<dbReference type="Proteomes" id="UP000321960">
    <property type="component" value="Unassembled WGS sequence"/>
</dbReference>
<reference evidence="4" key="2">
    <citation type="journal article" date="2019" name="Int. J. Syst. Evol. Microbiol.">
        <title>The Global Catalogue of Microorganisms (GCM) 10K type strain sequencing project: providing services to taxonomists for standard genome sequencing and annotation.</title>
        <authorList>
            <consortium name="The Broad Institute Genomics Platform"/>
            <consortium name="The Broad Institute Genome Sequencing Center for Infectious Disease"/>
            <person name="Wu L."/>
            <person name="Ma J."/>
        </authorList>
    </citation>
    <scope>NUCLEOTIDE SEQUENCE [LARGE SCALE GENOMIC DNA]</scope>
    <source>
        <strain evidence="4">NBRC 107715</strain>
    </source>
</reference>
<evidence type="ECO:0000313" key="3">
    <source>
        <dbReference type="Proteomes" id="UP000321960"/>
    </source>
</evidence>
<evidence type="ECO:0000313" key="4">
    <source>
        <dbReference type="Proteomes" id="UP001156856"/>
    </source>
</evidence>
<reference evidence="1 3" key="3">
    <citation type="submission" date="2019-07" db="EMBL/GenBank/DDBJ databases">
        <title>Whole genome shotgun sequence of Methylobacterium oxalidis NBRC 107715.</title>
        <authorList>
            <person name="Hosoyama A."/>
            <person name="Uohara A."/>
            <person name="Ohji S."/>
            <person name="Ichikawa N."/>
        </authorList>
    </citation>
    <scope>NUCLEOTIDE SEQUENCE [LARGE SCALE GENOMIC DNA]</scope>
    <source>
        <strain evidence="1 3">NBRC 107715</strain>
    </source>
</reference>
<dbReference type="EMBL" id="BSPK01000106">
    <property type="protein sequence ID" value="GLS66499.1"/>
    <property type="molecule type" value="Genomic_DNA"/>
</dbReference>
<protein>
    <submittedName>
        <fullName evidence="1">Transcriptional regulator</fullName>
    </submittedName>
</protein>
<dbReference type="Gene3D" id="1.10.260.40">
    <property type="entry name" value="lambda repressor-like DNA-binding domains"/>
    <property type="match status" value="1"/>
</dbReference>
<dbReference type="SUPFAM" id="SSF47413">
    <property type="entry name" value="lambda repressor-like DNA-binding domains"/>
    <property type="match status" value="1"/>
</dbReference>
<accession>A0A512JCP6</accession>
<name>A0A512JCP6_9HYPH</name>
<sequence>MGSIKVDPAQRVQLTGAQIRAARALLRWSAEELASAAQLGVATIRRAEAKDGPVSATPVNVQAIRSALERAGIDFLPENGAGAGVRFRAKHSRSSELPT</sequence>
<keyword evidence="4" id="KW-1185">Reference proteome</keyword>
<gene>
    <name evidence="2" type="ORF">GCM10007888_48820</name>
    <name evidence="1" type="ORF">MOX02_57540</name>
</gene>
<reference evidence="2" key="1">
    <citation type="journal article" date="2014" name="Int. J. Syst. Evol. Microbiol.">
        <title>Complete genome of a new Firmicutes species belonging to the dominant human colonic microbiota ('Ruminococcus bicirculans') reveals two chromosomes and a selective capacity to utilize plant glucans.</title>
        <authorList>
            <consortium name="NISC Comparative Sequencing Program"/>
            <person name="Wegmann U."/>
            <person name="Louis P."/>
            <person name="Goesmann A."/>
            <person name="Henrissat B."/>
            <person name="Duncan S.H."/>
            <person name="Flint H.J."/>
        </authorList>
    </citation>
    <scope>NUCLEOTIDE SEQUENCE</scope>
    <source>
        <strain evidence="2">NBRC 107715</strain>
    </source>
</reference>
<dbReference type="GO" id="GO:0003677">
    <property type="term" value="F:DNA binding"/>
    <property type="evidence" value="ECO:0007669"/>
    <property type="project" value="InterPro"/>
</dbReference>
<dbReference type="OrthoDB" id="7305227at2"/>
<proteinExistence type="predicted"/>
<dbReference type="AlphaFoldDB" id="A0A512JCP6"/>
<dbReference type="InterPro" id="IPR010982">
    <property type="entry name" value="Lambda_DNA-bd_dom_sf"/>
</dbReference>
<reference evidence="2" key="4">
    <citation type="submission" date="2023-01" db="EMBL/GenBank/DDBJ databases">
        <title>Draft genome sequence of Methylobacterium oxalidis strain NBRC 107715.</title>
        <authorList>
            <person name="Sun Q."/>
            <person name="Mori K."/>
        </authorList>
    </citation>
    <scope>NUCLEOTIDE SEQUENCE</scope>
    <source>
        <strain evidence="2">NBRC 107715</strain>
    </source>
</reference>
<comment type="caution">
    <text evidence="1">The sequence shown here is derived from an EMBL/GenBank/DDBJ whole genome shotgun (WGS) entry which is preliminary data.</text>
</comment>
<dbReference type="Proteomes" id="UP001156856">
    <property type="component" value="Unassembled WGS sequence"/>
</dbReference>
<evidence type="ECO:0000313" key="2">
    <source>
        <dbReference type="EMBL" id="GLS66499.1"/>
    </source>
</evidence>
<organism evidence="1 3">
    <name type="scientific">Methylobacterium oxalidis</name>
    <dbReference type="NCBI Taxonomy" id="944322"/>
    <lineage>
        <taxon>Bacteria</taxon>
        <taxon>Pseudomonadati</taxon>
        <taxon>Pseudomonadota</taxon>
        <taxon>Alphaproteobacteria</taxon>
        <taxon>Hyphomicrobiales</taxon>
        <taxon>Methylobacteriaceae</taxon>
        <taxon>Methylobacterium</taxon>
    </lineage>
</organism>
<evidence type="ECO:0000313" key="1">
    <source>
        <dbReference type="EMBL" id="GEP07716.1"/>
    </source>
</evidence>
<dbReference type="EMBL" id="BJZU01000177">
    <property type="protein sequence ID" value="GEP07716.1"/>
    <property type="molecule type" value="Genomic_DNA"/>
</dbReference>